<evidence type="ECO:0000259" key="13">
    <source>
        <dbReference type="PROSITE" id="PS51455"/>
    </source>
</evidence>
<feature type="compositionally biased region" description="Polar residues" evidence="12">
    <location>
        <begin position="1420"/>
        <end position="1434"/>
    </location>
</feature>
<feature type="region of interest" description="Disordered" evidence="12">
    <location>
        <begin position="1902"/>
        <end position="1930"/>
    </location>
</feature>
<dbReference type="Pfam" id="PF00118">
    <property type="entry name" value="Cpn60_TCP1"/>
    <property type="match status" value="1"/>
</dbReference>
<dbReference type="InterPro" id="IPR027484">
    <property type="entry name" value="PInositol-4-P-5-kinase_N"/>
</dbReference>
<dbReference type="OrthoDB" id="158357at2759"/>
<feature type="region of interest" description="Disordered" evidence="12">
    <location>
        <begin position="1111"/>
        <end position="1204"/>
    </location>
</feature>
<dbReference type="Gene3D" id="3.30.800.10">
    <property type="entry name" value="Phosphatidylinositol Phosphate Kinase II Beta"/>
    <property type="match status" value="1"/>
</dbReference>
<dbReference type="STRING" id="329884.A0A4U0XD08"/>
<dbReference type="InterPro" id="IPR027409">
    <property type="entry name" value="GroEL-like_apical_dom_sf"/>
</dbReference>
<evidence type="ECO:0000256" key="7">
    <source>
        <dbReference type="ARBA" id="ARBA00022777"/>
    </source>
</evidence>
<keyword evidence="7 11" id="KW-0418">Kinase</keyword>
<feature type="region of interest" description="Disordered" evidence="12">
    <location>
        <begin position="1317"/>
        <end position="1338"/>
    </location>
</feature>
<dbReference type="GO" id="GO:0000329">
    <property type="term" value="C:fungal-type vacuole membrane"/>
    <property type="evidence" value="ECO:0007669"/>
    <property type="project" value="TreeGrafter"/>
</dbReference>
<feature type="compositionally biased region" description="Basic and acidic residues" evidence="12">
    <location>
        <begin position="1391"/>
        <end position="1409"/>
    </location>
</feature>
<feature type="region of interest" description="Disordered" evidence="12">
    <location>
        <begin position="223"/>
        <end position="253"/>
    </location>
</feature>
<feature type="compositionally biased region" description="Basic residues" evidence="12">
    <location>
        <begin position="97"/>
        <end position="113"/>
    </location>
</feature>
<feature type="compositionally biased region" description="Low complexity" evidence="12">
    <location>
        <begin position="1479"/>
        <end position="1494"/>
    </location>
</feature>
<evidence type="ECO:0000256" key="10">
    <source>
        <dbReference type="ARBA" id="ARBA00075294"/>
    </source>
</evidence>
<feature type="region of interest" description="Disordered" evidence="12">
    <location>
        <begin position="1058"/>
        <end position="1098"/>
    </location>
</feature>
<dbReference type="Proteomes" id="UP000309340">
    <property type="component" value="Unassembled WGS sequence"/>
</dbReference>
<sequence>MIYGSDDDSTVFSDDGEEVDRSPRMRNSVMFDDELPGNVDGPAYSRNDTGEVATPSIGIPVSRRNREAKRRSNVIEFDAQPMLARPSSSHSLISLARRPRSSSHRRQQSRHQNLRGTRSNVDERGPFHQDLAGDPEKKAALPAFHNDNIIDPDLAPFMSDEGSDGEDMPSMMTALEAGASLGERDKLGYGGLFASAIKKGRSRLGDRHTAASSVRGIKEEDGVGMAPKHMPKLSRKRNPSVSSITIGRPSPRRSRSNILLKTIESDAVGDRPSTPVAARESHTKVVRSSAMHGSGAPPVEMNRASLEHVRRLLAQLLKDGKVDHATAWERALLPILLQCTDDVEPDVQRGDDMDIRHYIKLKKVPGGKPGDTSYVSGVVFSKNVALKSMARSIRNPRIAIVTFSIEYARHQTHFMSLEPVIAQEREYLNNLVGRIAALKPHILLVQRNVSGLALRLLEQAGITVAFNIKESVLAAVARMTQTSLIKSVDKLAIDPSHLGRCASFEVKTYISTGMRKTYIYLSGCEPDLGCTIVLRGADTKALRQIKRITEFMCYVVYNLKLETTLMRDEFVSIPSTTQDKLEAHDGPQRIKVPLTTSMPHLVKARSDSDTPSEYEELEEWCRSRILSASPFVAFMQPYLLTQLREQEQKLTTYKGLRDAYAAADEQGDDEKADGDDRFAIVRPEMVNSPASKNEPKAVREYLHAVHQAQYEKSLHTYETQKRLWESFSSANTNAFDPYSHQTIVVLHSTVSSITSAPCTGPELLGIGFYAGYNRAEANFEEDCTLGQYVEDMCMSSGSTCKECGKRMHEHHRQYVHGYGQLTISVQRYPSRLRGLDQTMLMWSSCRQCRAETPLVPISDNTWKYSFAKYLELSFWSSPLHPRADVCGHDIHKDFLRCFGFQDMVVRVQYDPIDIYDVVVPRSVITWRVEADLTVKNEQFSHFLQRLTAFVDSVRKRLDSINVDTLDEKKAIEAYEKIAMLRTRIDDDHAELLQKLQMKYSTSRYHELIPLNRALRFMDEKAIAWDEEFNNFERDYFPSETDIRKLATLQLRNMFLESQPSNSSVASDASDNEDVSEMTPMTTGTKEQRAGSNELHSEKANDVLTSTALEHRLSQDESNDPQETSPDGERLLGTSLSRKLSPREEQEQAVEREDVKHLDLAVPVISPEQSSTEDHSGSSEQSKQSSRPTTREGRDAEPFATQPKPLAFGLLERIEQIRSNRAAGISDSGEPPESMIPRLADLRRREISPGPVPPLLRAQSQPTHVPRRSADLKSDHSIDSIANGPPGHESAHPEKRLGERLGVARMASKVGKVVPSLIPRSIPQKSDENNSPSLSSSVSALAKHFEQMSREFEKERLKERRQRALRSRQARANPLASSRPVVEVYRNATDAVGERSVEEHTQDEPQHIDDPTSVPMEHSPPATQTNNSDEPQAPTSDHAVHDPVTTDETLARSQRDFAEDEHRGISIDITRTRTRDVSDPTSGMSSSTLMSPTTSAPDMELHSSDLSIPEHRKNVWFKYLADFWSKRSASGWTNLEYPLHSTEHVFEDSDIIVREDEPSSVVALSLACADYRIKVQDFRSHPSKQTRKHAHTTSQASNSIIEDEQQRAIEDSLLSDTGTHMKYSFAHGSVKASCKIFYAESFDALRRRCGVADRFVESMSRCLKFDSKGGKTKSLFLKTLDDRFIIKSLQEVELKAFTKFAPDYFAFMSYTLFHGVPSVIAKMFGLFQVTIKNPATGMDFAYYLLVMENLFYERAPNRRFDLKGSMRNRKIESTGQPDEVLLDENLVETIFESPLFVREHARKLLQASVWNDTMWLCKQNVMDYSLMAGFDDTGKELVVGIIDCIRTYTWDKKLESWIKDRGKNRPTITSPRDYRNRFRVSMMQYVLQAPNCWHQFQAQMVPPKTLKEREDREETEDTEAERYEGRKSDGP</sequence>
<dbReference type="CDD" id="cd17300">
    <property type="entry name" value="PIPKc_PIKfyve"/>
    <property type="match status" value="1"/>
</dbReference>
<dbReference type="InterPro" id="IPR027483">
    <property type="entry name" value="PInositol-4-P-4/5-kinase_C_sf"/>
</dbReference>
<dbReference type="CDD" id="cd03334">
    <property type="entry name" value="Fab1_TCP"/>
    <property type="match status" value="1"/>
</dbReference>
<feature type="domain" description="PIPK" evidence="13">
    <location>
        <begin position="1569"/>
        <end position="1885"/>
    </location>
</feature>
<feature type="compositionally biased region" description="Basic and acidic residues" evidence="12">
    <location>
        <begin position="1267"/>
        <end position="1277"/>
    </location>
</feature>
<dbReference type="SUPFAM" id="SSF52029">
    <property type="entry name" value="GroEL apical domain-like"/>
    <property type="match status" value="1"/>
</dbReference>
<evidence type="ECO:0000256" key="3">
    <source>
        <dbReference type="ARBA" id="ARBA00022679"/>
    </source>
</evidence>
<keyword evidence="15" id="KW-1185">Reference proteome</keyword>
<dbReference type="GO" id="GO:0000285">
    <property type="term" value="F:1-phosphatidylinositol-3-phosphate 5-kinase activity"/>
    <property type="evidence" value="ECO:0007669"/>
    <property type="project" value="UniProtKB-EC"/>
</dbReference>
<feature type="region of interest" description="Disordered" evidence="12">
    <location>
        <begin position="1"/>
        <end position="134"/>
    </location>
</feature>
<dbReference type="InterPro" id="IPR002498">
    <property type="entry name" value="PInositol-4-P-4/5-kinase_core"/>
</dbReference>
<dbReference type="GO" id="GO:0046854">
    <property type="term" value="P:phosphatidylinositol phosphate biosynthetic process"/>
    <property type="evidence" value="ECO:0007669"/>
    <property type="project" value="TreeGrafter"/>
</dbReference>
<feature type="region of interest" description="Disordered" evidence="12">
    <location>
        <begin position="269"/>
        <end position="298"/>
    </location>
</feature>
<feature type="region of interest" description="Disordered" evidence="12">
    <location>
        <begin position="1245"/>
        <end position="1292"/>
    </location>
</feature>
<evidence type="ECO:0000256" key="11">
    <source>
        <dbReference type="PROSITE-ProRule" id="PRU00781"/>
    </source>
</evidence>
<keyword evidence="6" id="KW-0863">Zinc-finger</keyword>
<dbReference type="EC" id="2.7.1.150" evidence="2"/>
<dbReference type="FunFam" id="3.30.800.10:FF:000005">
    <property type="entry name" value="1-phosphatidylinositol-3-phosphate 5-kinase (Fab1)"/>
    <property type="match status" value="1"/>
</dbReference>
<dbReference type="GO" id="GO:0008270">
    <property type="term" value="F:zinc ion binding"/>
    <property type="evidence" value="ECO:0007669"/>
    <property type="project" value="UniProtKB-KW"/>
</dbReference>
<comment type="caution">
    <text evidence="14">The sequence shown here is derived from an EMBL/GenBank/DDBJ whole genome shotgun (WGS) entry which is preliminary data.</text>
</comment>
<dbReference type="PANTHER" id="PTHR45748">
    <property type="entry name" value="1-PHOSPHATIDYLINOSITOL 3-PHOSPHATE 5-KINASE-RELATED"/>
    <property type="match status" value="1"/>
</dbReference>
<keyword evidence="5 11" id="KW-0547">Nucleotide-binding</keyword>
<keyword evidence="4" id="KW-0479">Metal-binding</keyword>
<dbReference type="SUPFAM" id="SSF56104">
    <property type="entry name" value="SAICAR synthase-like"/>
    <property type="match status" value="1"/>
</dbReference>
<evidence type="ECO:0000256" key="6">
    <source>
        <dbReference type="ARBA" id="ARBA00022771"/>
    </source>
</evidence>
<dbReference type="GO" id="GO:0010008">
    <property type="term" value="C:endosome membrane"/>
    <property type="evidence" value="ECO:0007669"/>
    <property type="project" value="TreeGrafter"/>
</dbReference>
<dbReference type="FunFam" id="3.30.810.10:FF:000001">
    <property type="entry name" value="1-phosphatidylinositol 3-phosphate 5-kinase FAB1"/>
    <property type="match status" value="1"/>
</dbReference>
<gene>
    <name evidence="14" type="ORF">B0A55_08002</name>
</gene>
<keyword evidence="9 11" id="KW-0067">ATP-binding</keyword>
<dbReference type="Gene3D" id="3.50.7.10">
    <property type="entry name" value="GroEL"/>
    <property type="match status" value="1"/>
</dbReference>
<keyword evidence="8" id="KW-0862">Zinc</keyword>
<evidence type="ECO:0000313" key="15">
    <source>
        <dbReference type="Proteomes" id="UP000309340"/>
    </source>
</evidence>
<keyword evidence="3 11" id="KW-0808">Transferase</keyword>
<feature type="compositionally biased region" description="Basic residues" evidence="12">
    <location>
        <begin position="229"/>
        <end position="238"/>
    </location>
</feature>
<evidence type="ECO:0000256" key="12">
    <source>
        <dbReference type="SAM" id="MobiDB-lite"/>
    </source>
</evidence>
<dbReference type="SMART" id="SM00330">
    <property type="entry name" value="PIPKc"/>
    <property type="match status" value="1"/>
</dbReference>
<dbReference type="Gene3D" id="3.30.810.10">
    <property type="entry name" value="2-Layer Sandwich"/>
    <property type="match status" value="1"/>
</dbReference>
<accession>A0A4U0XD08</accession>
<dbReference type="PANTHER" id="PTHR45748:SF7">
    <property type="entry name" value="1-PHOSPHATIDYLINOSITOL 3-PHOSPHATE 5-KINASE-RELATED"/>
    <property type="match status" value="1"/>
</dbReference>
<evidence type="ECO:0000256" key="9">
    <source>
        <dbReference type="ARBA" id="ARBA00022840"/>
    </source>
</evidence>
<feature type="compositionally biased region" description="Basic residues" evidence="12">
    <location>
        <begin position="1358"/>
        <end position="1368"/>
    </location>
</feature>
<dbReference type="InterPro" id="IPR044769">
    <property type="entry name" value="PIKfyve_PIPKc"/>
</dbReference>
<evidence type="ECO:0000256" key="1">
    <source>
        <dbReference type="ARBA" id="ARBA00000768"/>
    </source>
</evidence>
<evidence type="ECO:0000256" key="2">
    <source>
        <dbReference type="ARBA" id="ARBA00012009"/>
    </source>
</evidence>
<feature type="compositionally biased region" description="Basic and acidic residues" evidence="12">
    <location>
        <begin position="1919"/>
        <end position="1930"/>
    </location>
</feature>
<dbReference type="PROSITE" id="PS51455">
    <property type="entry name" value="PIPK"/>
    <property type="match status" value="1"/>
</dbReference>
<feature type="compositionally biased region" description="Acidic residues" evidence="12">
    <location>
        <begin position="1"/>
        <end position="18"/>
    </location>
</feature>
<evidence type="ECO:0000256" key="8">
    <source>
        <dbReference type="ARBA" id="ARBA00022833"/>
    </source>
</evidence>
<name>A0A4U0XD08_9PEZI</name>
<comment type="catalytic activity">
    <reaction evidence="1">
        <text>a 1,2-diacyl-sn-glycero-3-phospho-(1D-myo-inositol-3-phosphate) + ATP = a 1,2-diacyl-sn-glycero-3-phospho-(1D-myo-inositol-3,5-bisphosphate) + ADP + H(+)</text>
        <dbReference type="Rhea" id="RHEA:13609"/>
        <dbReference type="ChEBI" id="CHEBI:15378"/>
        <dbReference type="ChEBI" id="CHEBI:30616"/>
        <dbReference type="ChEBI" id="CHEBI:57923"/>
        <dbReference type="ChEBI" id="CHEBI:58088"/>
        <dbReference type="ChEBI" id="CHEBI:456216"/>
        <dbReference type="EC" id="2.7.1.150"/>
    </reaction>
</comment>
<protein>
    <recommendedName>
        <fullName evidence="2">1-phosphatidylinositol-3-phosphate 5-kinase</fullName>
        <ecNumber evidence="2">2.7.1.150</ecNumber>
    </recommendedName>
    <alternativeName>
        <fullName evidence="10">Type III PIP kinase</fullName>
    </alternativeName>
</protein>
<feature type="compositionally biased region" description="Low complexity" evidence="12">
    <location>
        <begin position="1328"/>
        <end position="1338"/>
    </location>
</feature>
<evidence type="ECO:0000313" key="14">
    <source>
        <dbReference type="EMBL" id="TKA72445.1"/>
    </source>
</evidence>
<dbReference type="EMBL" id="NAJQ01000309">
    <property type="protein sequence ID" value="TKA72445.1"/>
    <property type="molecule type" value="Genomic_DNA"/>
</dbReference>
<dbReference type="GO" id="GO:0005524">
    <property type="term" value="F:ATP binding"/>
    <property type="evidence" value="ECO:0007669"/>
    <property type="project" value="UniProtKB-UniRule"/>
</dbReference>
<proteinExistence type="predicted"/>
<organism evidence="14 15">
    <name type="scientific">Friedmanniomyces simplex</name>
    <dbReference type="NCBI Taxonomy" id="329884"/>
    <lineage>
        <taxon>Eukaryota</taxon>
        <taxon>Fungi</taxon>
        <taxon>Dikarya</taxon>
        <taxon>Ascomycota</taxon>
        <taxon>Pezizomycotina</taxon>
        <taxon>Dothideomycetes</taxon>
        <taxon>Dothideomycetidae</taxon>
        <taxon>Mycosphaerellales</taxon>
        <taxon>Teratosphaeriaceae</taxon>
        <taxon>Friedmanniomyces</taxon>
    </lineage>
</organism>
<feature type="compositionally biased region" description="Basic and acidic residues" evidence="12">
    <location>
        <begin position="1140"/>
        <end position="1158"/>
    </location>
</feature>
<dbReference type="Pfam" id="PF01504">
    <property type="entry name" value="PIP5K"/>
    <property type="match status" value="1"/>
</dbReference>
<evidence type="ECO:0000256" key="4">
    <source>
        <dbReference type="ARBA" id="ARBA00022723"/>
    </source>
</evidence>
<feature type="region of interest" description="Disordered" evidence="12">
    <location>
        <begin position="1350"/>
        <end position="1499"/>
    </location>
</feature>
<reference evidence="14 15" key="1">
    <citation type="submission" date="2017-03" db="EMBL/GenBank/DDBJ databases">
        <title>Genomes of endolithic fungi from Antarctica.</title>
        <authorList>
            <person name="Coleine C."/>
            <person name="Masonjones S."/>
            <person name="Stajich J.E."/>
        </authorList>
    </citation>
    <scope>NUCLEOTIDE SEQUENCE [LARGE SCALE GENOMIC DNA]</scope>
    <source>
        <strain evidence="14 15">CCFEE 5184</strain>
    </source>
</reference>
<feature type="compositionally biased region" description="Basic and acidic residues" evidence="12">
    <location>
        <begin position="1448"/>
        <end position="1477"/>
    </location>
</feature>
<dbReference type="FunFam" id="3.50.7.10:FF:000007">
    <property type="entry name" value="1-phosphatidylinositol 3-phosphate 5-kinase isoform X1"/>
    <property type="match status" value="1"/>
</dbReference>
<evidence type="ECO:0000256" key="5">
    <source>
        <dbReference type="ARBA" id="ARBA00022741"/>
    </source>
</evidence>
<dbReference type="InterPro" id="IPR002423">
    <property type="entry name" value="Cpn60/GroEL/TCP-1"/>
</dbReference>